<feature type="chain" id="PRO_5029607693" evidence="1">
    <location>
        <begin position="20"/>
        <end position="575"/>
    </location>
</feature>
<dbReference type="EMBL" id="VWMK01000001">
    <property type="protein sequence ID" value="KAA3770668.1"/>
    <property type="molecule type" value="Genomic_DNA"/>
</dbReference>
<protein>
    <submittedName>
        <fullName evidence="2">Uncharacterized protein</fullName>
    </submittedName>
</protein>
<name>A0A7J4XPB2_9BACE</name>
<dbReference type="RefSeq" id="WP_130057826.1">
    <property type="nucleotide sequence ID" value="NZ_JADNPJ010000001.1"/>
</dbReference>
<evidence type="ECO:0000256" key="1">
    <source>
        <dbReference type="SAM" id="SignalP"/>
    </source>
</evidence>
<reference evidence="2 3" key="1">
    <citation type="journal article" date="2019" name="Nat. Med.">
        <title>A library of human gut bacterial isolates paired with longitudinal multiomics data enables mechanistic microbiome research.</title>
        <authorList>
            <person name="Poyet M."/>
            <person name="Groussin M."/>
            <person name="Gibbons S.M."/>
            <person name="Avila-Pacheco J."/>
            <person name="Jiang X."/>
            <person name="Kearney S.M."/>
            <person name="Perrotta A.R."/>
            <person name="Berdy B."/>
            <person name="Zhao S."/>
            <person name="Lieberman T.D."/>
            <person name="Swanson P.K."/>
            <person name="Smith M."/>
            <person name="Roesemann S."/>
            <person name="Alexander J.E."/>
            <person name="Rich S.A."/>
            <person name="Livny J."/>
            <person name="Vlamakis H."/>
            <person name="Clish C."/>
            <person name="Bullock K."/>
            <person name="Deik A."/>
            <person name="Scott J."/>
            <person name="Pierce K.A."/>
            <person name="Xavier R.J."/>
            <person name="Alm E.J."/>
        </authorList>
    </citation>
    <scope>NUCLEOTIDE SEQUENCE [LARGE SCALE GENOMIC DNA]</scope>
    <source>
        <strain evidence="2 3">BIOML-A10</strain>
    </source>
</reference>
<sequence>MKKLFLLLALFLMCHLGMAQTNDSIWKPFEAKFTTSGSIFQGNGYRIRTESIEIPPYKSRVVRYLRTQHCKDEDYYWSLAEKLLGCYKKDITFSKEGDISIYSCVRHNYMDSVPTICTAYIQPVTACLLSGVAFSKQGVADTVYQRQLVDKIWNCDIPHSVYIPNSEDTIYFLRQKIINPQLLLEKNKPVYVYDSELKSFRSNYYKFGRSNDGYIVCSWDSYLTDEAVEQARGNLILDKKKESKILFEGKDTILFRGCKFTADRIVSQNRSFRGGYEVTTTYLAKVEFENMPVLIHLNQNQHADSIGENMPLPSFIEENIFRLKNRPPAVTVIRDSIPATDTLFVVKKNRFPLWTYYDKNTRITGVSLGIGEINDLRNVTTNGLKLDVIGSSSFLALMLPFALVPPSEIMELNRRWQIAEPAILYKNRFSITNGISFSVAGSVLDSHIINGIGFGGIVTINYRVNGMSLAGLNNGLTYNNGLQVAGFWATVHQSNGMQIGVLGTMGHHVKGVQIGAFNFAKKQICGLQTGVFNTATKSNGLQIGLCNFSKKLKGIQIGLWNKSDRRSLPFFNWGF</sequence>
<proteinExistence type="predicted"/>
<organism evidence="2 3">
    <name type="scientific">Bacteroides salyersiae</name>
    <dbReference type="NCBI Taxonomy" id="291644"/>
    <lineage>
        <taxon>Bacteria</taxon>
        <taxon>Pseudomonadati</taxon>
        <taxon>Bacteroidota</taxon>
        <taxon>Bacteroidia</taxon>
        <taxon>Bacteroidales</taxon>
        <taxon>Bacteroidaceae</taxon>
        <taxon>Bacteroides</taxon>
    </lineage>
</organism>
<keyword evidence="1" id="KW-0732">Signal</keyword>
<dbReference type="Proteomes" id="UP000422221">
    <property type="component" value="Unassembled WGS sequence"/>
</dbReference>
<evidence type="ECO:0000313" key="2">
    <source>
        <dbReference type="EMBL" id="KAA3770668.1"/>
    </source>
</evidence>
<gene>
    <name evidence="2" type="ORF">F3F73_01605</name>
</gene>
<dbReference type="InterPro" id="IPR058093">
    <property type="entry name" value="LA_2272-like"/>
</dbReference>
<dbReference type="AlphaFoldDB" id="A0A7J4XPB2"/>
<evidence type="ECO:0000313" key="3">
    <source>
        <dbReference type="Proteomes" id="UP000422221"/>
    </source>
</evidence>
<feature type="signal peptide" evidence="1">
    <location>
        <begin position="1"/>
        <end position="19"/>
    </location>
</feature>
<comment type="caution">
    <text evidence="2">The sequence shown here is derived from an EMBL/GenBank/DDBJ whole genome shotgun (WGS) entry which is preliminary data.</text>
</comment>
<dbReference type="NCBIfam" id="NF047436">
    <property type="entry name" value="LA_2272_repeat"/>
    <property type="match status" value="2"/>
</dbReference>
<accession>A0A7J4XPB2</accession>